<feature type="transmembrane region" description="Helical" evidence="6">
    <location>
        <begin position="174"/>
        <end position="192"/>
    </location>
</feature>
<protein>
    <recommendedName>
        <fullName evidence="7">Major facilitator superfamily (MFS) profile domain-containing protein</fullName>
    </recommendedName>
</protein>
<evidence type="ECO:0000256" key="6">
    <source>
        <dbReference type="SAM" id="Phobius"/>
    </source>
</evidence>
<evidence type="ECO:0000256" key="1">
    <source>
        <dbReference type="ARBA" id="ARBA00004141"/>
    </source>
</evidence>
<dbReference type="Pfam" id="PF07690">
    <property type="entry name" value="MFS_1"/>
    <property type="match status" value="2"/>
</dbReference>
<dbReference type="RefSeq" id="XP_066916869.1">
    <property type="nucleotide sequence ID" value="XM_067060768.1"/>
</dbReference>
<proteinExistence type="predicted"/>
<feature type="transmembrane region" description="Helical" evidence="6">
    <location>
        <begin position="472"/>
        <end position="494"/>
    </location>
</feature>
<sequence length="530" mass="58822">MKVFDYLIPPNTDQHTKKIFFAIFALGYFVSFSFWAQQGILPYLTRTLGVNPTTYGFLESSFALYQLVTSPIFGLLADRCGIKVWYLVSEAAAVFCYGSLSIVNSIPLLFLSRVPALFMHSLQSQYMVITHLTDGKDRADVIGKLGLFHGLGMISGTFFGGLVTKNFSPRISPLMSSMANIASILVILFFIPNDTKSIKLQRDQDRLTGFLLENNTTTSGDDTIQETSSDSKDLHHTEKLGECSHIDVGVDDNKRNSPEQRDKYDENLKDRCSTKVPQEEATHDKSRQNFEESSAERTNSSDPKDEIYCEKPIIQETVASSTRDCEPKPSGCTNLRRFWHVVCLPSMAIVIGLEVAVSFASSLIFSTFSMAVMDFYRLDASVNGILLSFIGVTVMFCQGFLVGFLTKRYKDSYLIKISLSLNIVGFLYLSVASKVYMLVLTIVPLLIGGTLAHIIFMVIITKIASDEDTGSALGIIFMLRGLMRAIAPSVGGLIFTHIGFPFIGVTGYFIELILLLIVMFILKDSQLDLG</sequence>
<feature type="transmembrane region" description="Helical" evidence="6">
    <location>
        <begin position="20"/>
        <end position="37"/>
    </location>
</feature>
<dbReference type="SUPFAM" id="SSF103473">
    <property type="entry name" value="MFS general substrate transporter"/>
    <property type="match status" value="1"/>
</dbReference>
<feature type="transmembrane region" description="Helical" evidence="6">
    <location>
        <begin position="385"/>
        <end position="406"/>
    </location>
</feature>
<evidence type="ECO:0000256" key="4">
    <source>
        <dbReference type="ARBA" id="ARBA00023136"/>
    </source>
</evidence>
<keyword evidence="3 6" id="KW-1133">Transmembrane helix</keyword>
<feature type="transmembrane region" description="Helical" evidence="6">
    <location>
        <begin position="437"/>
        <end position="460"/>
    </location>
</feature>
<feature type="domain" description="Major facilitator superfamily (MFS) profile" evidence="7">
    <location>
        <begin position="19"/>
        <end position="526"/>
    </location>
</feature>
<name>A0A7M5UF13_9CNID</name>
<evidence type="ECO:0000313" key="8">
    <source>
        <dbReference type="EnsemblMetazoa" id="CLYHEMP009759.1"/>
    </source>
</evidence>
<feature type="transmembrane region" description="Helical" evidence="6">
    <location>
        <begin position="57"/>
        <end position="77"/>
    </location>
</feature>
<keyword evidence="9" id="KW-1185">Reference proteome</keyword>
<feature type="transmembrane region" description="Helical" evidence="6">
    <location>
        <begin position="413"/>
        <end position="431"/>
    </location>
</feature>
<feature type="transmembrane region" description="Helical" evidence="6">
    <location>
        <begin position="500"/>
        <end position="522"/>
    </location>
</feature>
<evidence type="ECO:0000256" key="5">
    <source>
        <dbReference type="SAM" id="MobiDB-lite"/>
    </source>
</evidence>
<dbReference type="GO" id="GO:0016020">
    <property type="term" value="C:membrane"/>
    <property type="evidence" value="ECO:0007669"/>
    <property type="project" value="UniProtKB-SubCell"/>
</dbReference>
<dbReference type="GO" id="GO:0005635">
    <property type="term" value="C:nuclear envelope"/>
    <property type="evidence" value="ECO:0007669"/>
    <property type="project" value="TreeGrafter"/>
</dbReference>
<dbReference type="GO" id="GO:0022857">
    <property type="term" value="F:transmembrane transporter activity"/>
    <property type="evidence" value="ECO:0007669"/>
    <property type="project" value="InterPro"/>
</dbReference>
<feature type="region of interest" description="Disordered" evidence="5">
    <location>
        <begin position="214"/>
        <end position="305"/>
    </location>
</feature>
<dbReference type="InterPro" id="IPR001958">
    <property type="entry name" value="Tet-R_TetA/multi-R_MdtG-like"/>
</dbReference>
<keyword evidence="2 6" id="KW-0812">Transmembrane</keyword>
<dbReference type="EnsemblMetazoa" id="CLYHEMT009759.1">
    <property type="protein sequence ID" value="CLYHEMP009759.1"/>
    <property type="gene ID" value="CLYHEMG009759"/>
</dbReference>
<evidence type="ECO:0000259" key="7">
    <source>
        <dbReference type="PROSITE" id="PS50850"/>
    </source>
</evidence>
<accession>A0A7M5UF13</accession>
<dbReference type="InterPro" id="IPR036259">
    <property type="entry name" value="MFS_trans_sf"/>
</dbReference>
<dbReference type="OrthoDB" id="440553at2759"/>
<keyword evidence="4 6" id="KW-0472">Membrane</keyword>
<evidence type="ECO:0000313" key="9">
    <source>
        <dbReference type="Proteomes" id="UP000594262"/>
    </source>
</evidence>
<organism evidence="8 9">
    <name type="scientific">Clytia hemisphaerica</name>
    <dbReference type="NCBI Taxonomy" id="252671"/>
    <lineage>
        <taxon>Eukaryota</taxon>
        <taxon>Metazoa</taxon>
        <taxon>Cnidaria</taxon>
        <taxon>Hydrozoa</taxon>
        <taxon>Hydroidolina</taxon>
        <taxon>Leptothecata</taxon>
        <taxon>Obeliida</taxon>
        <taxon>Clytiidae</taxon>
        <taxon>Clytia</taxon>
    </lineage>
</organism>
<feature type="transmembrane region" description="Helical" evidence="6">
    <location>
        <begin position="141"/>
        <end position="162"/>
    </location>
</feature>
<feature type="transmembrane region" description="Helical" evidence="6">
    <location>
        <begin position="338"/>
        <end position="365"/>
    </location>
</feature>
<dbReference type="PROSITE" id="PS50850">
    <property type="entry name" value="MFS"/>
    <property type="match status" value="1"/>
</dbReference>
<evidence type="ECO:0000256" key="2">
    <source>
        <dbReference type="ARBA" id="ARBA00022692"/>
    </source>
</evidence>
<dbReference type="Gene3D" id="1.20.1250.20">
    <property type="entry name" value="MFS general substrate transporter like domains"/>
    <property type="match status" value="2"/>
</dbReference>
<feature type="compositionally biased region" description="Polar residues" evidence="5">
    <location>
        <begin position="214"/>
        <end position="228"/>
    </location>
</feature>
<dbReference type="PRINTS" id="PR01035">
    <property type="entry name" value="TCRTETA"/>
</dbReference>
<dbReference type="Proteomes" id="UP000594262">
    <property type="component" value="Unplaced"/>
</dbReference>
<dbReference type="InterPro" id="IPR020846">
    <property type="entry name" value="MFS_dom"/>
</dbReference>
<feature type="compositionally biased region" description="Basic and acidic residues" evidence="5">
    <location>
        <begin position="229"/>
        <end position="245"/>
    </location>
</feature>
<dbReference type="GeneID" id="136804026"/>
<feature type="compositionally biased region" description="Basic and acidic residues" evidence="5">
    <location>
        <begin position="251"/>
        <end position="290"/>
    </location>
</feature>
<dbReference type="AlphaFoldDB" id="A0A7M5UF13"/>
<comment type="subcellular location">
    <subcellularLocation>
        <location evidence="1">Membrane</location>
        <topology evidence="1">Multi-pass membrane protein</topology>
    </subcellularLocation>
</comment>
<reference evidence="8" key="1">
    <citation type="submission" date="2021-01" db="UniProtKB">
        <authorList>
            <consortium name="EnsemblMetazoa"/>
        </authorList>
    </citation>
    <scope>IDENTIFICATION</scope>
</reference>
<dbReference type="PANTHER" id="PTHR24002:SF3">
    <property type="entry name" value="SOLUTE CARRIER FAMILY 22 MEMBER 18"/>
    <property type="match status" value="1"/>
</dbReference>
<dbReference type="InterPro" id="IPR011701">
    <property type="entry name" value="MFS"/>
</dbReference>
<evidence type="ECO:0000256" key="3">
    <source>
        <dbReference type="ARBA" id="ARBA00022989"/>
    </source>
</evidence>
<dbReference type="PANTHER" id="PTHR24002">
    <property type="entry name" value="SOLUTE CARRIER FAMILY 22 MEMBER 18"/>
    <property type="match status" value="1"/>
</dbReference>